<dbReference type="SUPFAM" id="SSF82771">
    <property type="entry name" value="GIY-YIG endonuclease"/>
    <property type="match status" value="1"/>
</dbReference>
<evidence type="ECO:0000256" key="9">
    <source>
        <dbReference type="ARBA" id="ARBA00042732"/>
    </source>
</evidence>
<dbReference type="PANTHER" id="PTHR30562:SF10">
    <property type="entry name" value="EXCINUCLEASE CHO"/>
    <property type="match status" value="1"/>
</dbReference>
<reference evidence="11 12" key="1">
    <citation type="submission" date="2015-10" db="EMBL/GenBank/DDBJ databases">
        <title>Pseudomonas helleri sp. nov. and Pseudomonas weihenstephanensis sp. nov., isolated from raw cows milk.</title>
        <authorList>
            <person name="Von Neubeck M."/>
            <person name="Huptas C."/>
            <person name="Wenning M."/>
            <person name="Scherer S."/>
        </authorList>
    </citation>
    <scope>NUCLEOTIDE SEQUENCE [LARGE SCALE GENOMIC DNA]</scope>
    <source>
        <strain evidence="11 12">BSTT44</strain>
    </source>
</reference>
<dbReference type="InterPro" id="IPR047296">
    <property type="entry name" value="GIY-YIG_UvrC_Cho"/>
</dbReference>
<evidence type="ECO:0000256" key="2">
    <source>
        <dbReference type="ARBA" id="ARBA00022769"/>
    </source>
</evidence>
<dbReference type="CDD" id="cd10434">
    <property type="entry name" value="GIY-YIG_UvrC_Cho"/>
    <property type="match status" value="1"/>
</dbReference>
<keyword evidence="2" id="KW-0228">DNA excision</keyword>
<evidence type="ECO:0000256" key="4">
    <source>
        <dbReference type="ARBA" id="ARBA00022881"/>
    </source>
</evidence>
<dbReference type="GO" id="GO:0016787">
    <property type="term" value="F:hydrolase activity"/>
    <property type="evidence" value="ECO:0007669"/>
    <property type="project" value="UniProtKB-KW"/>
</dbReference>
<dbReference type="InterPro" id="IPR000305">
    <property type="entry name" value="GIY-YIG_endonuc"/>
</dbReference>
<evidence type="ECO:0000256" key="8">
    <source>
        <dbReference type="ARBA" id="ARBA00042138"/>
    </source>
</evidence>
<dbReference type="Proteomes" id="UP000050342">
    <property type="component" value="Unassembled WGS sequence"/>
</dbReference>
<dbReference type="InterPro" id="IPR035901">
    <property type="entry name" value="GIY-YIG_endonuc_sf"/>
</dbReference>
<evidence type="ECO:0000256" key="1">
    <source>
        <dbReference type="ARBA" id="ARBA00022763"/>
    </source>
</evidence>
<dbReference type="STRING" id="1563157.AQS70_04410"/>
<dbReference type="GO" id="GO:0004519">
    <property type="term" value="F:endonuclease activity"/>
    <property type="evidence" value="ECO:0007669"/>
    <property type="project" value="UniProtKB-KW"/>
</dbReference>
<proteinExistence type="predicted"/>
<dbReference type="PANTHER" id="PTHR30562">
    <property type="entry name" value="UVRC/OXIDOREDUCTASE"/>
    <property type="match status" value="1"/>
</dbReference>
<dbReference type="SMART" id="SM00465">
    <property type="entry name" value="GIYc"/>
    <property type="match status" value="1"/>
</dbReference>
<organism evidence="11 12">
    <name type="scientific">Pseudomonas endophytica</name>
    <dbReference type="NCBI Taxonomy" id="1563157"/>
    <lineage>
        <taxon>Bacteria</taxon>
        <taxon>Pseudomonadati</taxon>
        <taxon>Pseudomonadota</taxon>
        <taxon>Gammaproteobacteria</taxon>
        <taxon>Pseudomonadales</taxon>
        <taxon>Pseudomonadaceae</taxon>
        <taxon>Pseudomonas</taxon>
    </lineage>
</organism>
<evidence type="ECO:0000313" key="12">
    <source>
        <dbReference type="Proteomes" id="UP000050342"/>
    </source>
</evidence>
<evidence type="ECO:0000256" key="6">
    <source>
        <dbReference type="ARBA" id="ARBA00023236"/>
    </source>
</evidence>
<dbReference type="NCBIfam" id="NF007833">
    <property type="entry name" value="PRK10545.1"/>
    <property type="match status" value="1"/>
</dbReference>
<dbReference type="RefSeq" id="WP_055104632.1">
    <property type="nucleotide sequence ID" value="NZ_LLWH01000220.1"/>
</dbReference>
<comment type="caution">
    <text evidence="11">The sequence shown here is derived from an EMBL/GenBank/DDBJ whole genome shotgun (WGS) entry which is preliminary data.</text>
</comment>
<keyword evidence="6" id="KW-0742">SOS response</keyword>
<dbReference type="GO" id="GO:0009380">
    <property type="term" value="C:excinuclease repair complex"/>
    <property type="evidence" value="ECO:0007669"/>
    <property type="project" value="TreeGrafter"/>
</dbReference>
<dbReference type="OrthoDB" id="9803913at2"/>
<keyword evidence="11" id="KW-0255">Endonuclease</keyword>
<keyword evidence="3" id="KW-0378">Hydrolase</keyword>
<evidence type="ECO:0000256" key="3">
    <source>
        <dbReference type="ARBA" id="ARBA00022801"/>
    </source>
</evidence>
<dbReference type="AlphaFoldDB" id="A0A0Q0WW95"/>
<protein>
    <recommendedName>
        <fullName evidence="7">Excinuclease cho</fullName>
    </recommendedName>
    <alternativeName>
        <fullName evidence="9">Endonuclease cho</fullName>
    </alternativeName>
    <alternativeName>
        <fullName evidence="8">UvrC homolog protein</fullName>
    </alternativeName>
</protein>
<name>A0A0Q0WW95_9PSED</name>
<dbReference type="EMBL" id="LLWH01000220">
    <property type="protein sequence ID" value="KQB51826.1"/>
    <property type="molecule type" value="Genomic_DNA"/>
</dbReference>
<keyword evidence="4" id="KW-0267">Excision nuclease</keyword>
<keyword evidence="11" id="KW-0540">Nuclease</keyword>
<gene>
    <name evidence="11" type="ORF">AQS70_04410</name>
</gene>
<feature type="domain" description="GIY-YIG" evidence="10">
    <location>
        <begin position="27"/>
        <end position="102"/>
    </location>
</feature>
<accession>A0A0Q0WW95</accession>
<evidence type="ECO:0000259" key="10">
    <source>
        <dbReference type="PROSITE" id="PS50164"/>
    </source>
</evidence>
<evidence type="ECO:0000256" key="7">
    <source>
        <dbReference type="ARBA" id="ARBA00040756"/>
    </source>
</evidence>
<dbReference type="GO" id="GO:0009432">
    <property type="term" value="P:SOS response"/>
    <property type="evidence" value="ECO:0007669"/>
    <property type="project" value="UniProtKB-KW"/>
</dbReference>
<keyword evidence="5" id="KW-0234">DNA repair</keyword>
<dbReference type="InterPro" id="IPR050066">
    <property type="entry name" value="UvrABC_protein_C"/>
</dbReference>
<evidence type="ECO:0000313" key="11">
    <source>
        <dbReference type="EMBL" id="KQB51826.1"/>
    </source>
</evidence>
<evidence type="ECO:0000256" key="5">
    <source>
        <dbReference type="ARBA" id="ARBA00023204"/>
    </source>
</evidence>
<keyword evidence="1" id="KW-0227">DNA damage</keyword>
<dbReference type="PROSITE" id="PS50164">
    <property type="entry name" value="GIY_YIG"/>
    <property type="match status" value="1"/>
</dbReference>
<keyword evidence="12" id="KW-1185">Reference proteome</keyword>
<sequence length="279" mass="31696">MHLRPVNPTPAYEYPEHLRAQVEAAPRAPGVYFFYAQDDSMPLYIGKSVDIRSRLLAHLRTPEEARMLRQAQRIEYVQTAGEIGALLLESRLIKELQPLKNKRLRKQRRLCSIRISNGTVEIIDTTDLSGASQLYGLFRNKRMATEALTLIADEHRLCLHLLGIEKSLGRSCFRAQIGKCAGACRGDESHEAHSERLLSALKGWAVHRWPYPCAIALHERHAEREEYHVVDNWHYIGTYATQAQARQASKSTGQAFDADCYKILVRPVLLESTALILLD</sequence>
<dbReference type="GO" id="GO:0006289">
    <property type="term" value="P:nucleotide-excision repair"/>
    <property type="evidence" value="ECO:0007669"/>
    <property type="project" value="InterPro"/>
</dbReference>
<dbReference type="Gene3D" id="3.40.1440.10">
    <property type="entry name" value="GIY-YIG endonuclease"/>
    <property type="match status" value="1"/>
</dbReference>